<protein>
    <submittedName>
        <fullName evidence="1">Uncharacterized protein</fullName>
    </submittedName>
</protein>
<sequence>MPYRFTVLPPEIMEYAFTFADPVDIAAVNQTCKTIYNVTAPLNTHFWRTLYLCYPFDDPRTHFPDAAETFNWRYVFTSRIRAERFPNDIAHLLVTVADCLRTLPPHSSVLSADLAWVERIVCERREIFHDEWPPTSACSSEDGVEDQEDSQVDLAIVGPIPKESRMFIRASLCRLLRPELASAAERRRAARSFVYDLRNYVETSVWGPLMPGARAPCWKHIDALISVISANLGDFGFNCPEVLKPPTLRYGAEALRAYSAVPGRECSTIDWAGISGEWMRIHAHVPILKISDLIRFNRNRCSPDFFYDGFQEATRMLRMHLVVTGIADEFSADPARPALRFEGKTRAFASQAGLERSMRGVVRVMPSGDIRWSWVSSYQGEEDSEEWCAEGIQLGGPGSAAGVIGTWTGALHEAGTPALCFGDDSIFDSVRKAILLALSGRSEWPTRTL</sequence>
<gene>
    <name evidence="1" type="ORF">K488DRAFT_85783</name>
</gene>
<dbReference type="EMBL" id="MU273544">
    <property type="protein sequence ID" value="KAI0032480.1"/>
    <property type="molecule type" value="Genomic_DNA"/>
</dbReference>
<proteinExistence type="predicted"/>
<comment type="caution">
    <text evidence="1">The sequence shown here is derived from an EMBL/GenBank/DDBJ whole genome shotgun (WGS) entry which is preliminary data.</text>
</comment>
<reference evidence="1" key="2">
    <citation type="journal article" date="2022" name="New Phytol.">
        <title>Evolutionary transition to the ectomycorrhizal habit in the genomes of a hyperdiverse lineage of mushroom-forming fungi.</title>
        <authorList>
            <person name="Looney B."/>
            <person name="Miyauchi S."/>
            <person name="Morin E."/>
            <person name="Drula E."/>
            <person name="Courty P.E."/>
            <person name="Kohler A."/>
            <person name="Kuo A."/>
            <person name="LaButti K."/>
            <person name="Pangilinan J."/>
            <person name="Lipzen A."/>
            <person name="Riley R."/>
            <person name="Andreopoulos W."/>
            <person name="He G."/>
            <person name="Johnson J."/>
            <person name="Nolan M."/>
            <person name="Tritt A."/>
            <person name="Barry K.W."/>
            <person name="Grigoriev I.V."/>
            <person name="Nagy L.G."/>
            <person name="Hibbett D."/>
            <person name="Henrissat B."/>
            <person name="Matheny P.B."/>
            <person name="Labbe J."/>
            <person name="Martin F.M."/>
        </authorList>
    </citation>
    <scope>NUCLEOTIDE SEQUENCE</scope>
    <source>
        <strain evidence="1">EC-137</strain>
    </source>
</reference>
<name>A0ACB8QLE4_9AGAM</name>
<dbReference type="Proteomes" id="UP000814128">
    <property type="component" value="Unassembled WGS sequence"/>
</dbReference>
<accession>A0ACB8QLE4</accession>
<reference evidence="1" key="1">
    <citation type="submission" date="2021-02" db="EMBL/GenBank/DDBJ databases">
        <authorList>
            <consortium name="DOE Joint Genome Institute"/>
            <person name="Ahrendt S."/>
            <person name="Looney B.P."/>
            <person name="Miyauchi S."/>
            <person name="Morin E."/>
            <person name="Drula E."/>
            <person name="Courty P.E."/>
            <person name="Chicoki N."/>
            <person name="Fauchery L."/>
            <person name="Kohler A."/>
            <person name="Kuo A."/>
            <person name="Labutti K."/>
            <person name="Pangilinan J."/>
            <person name="Lipzen A."/>
            <person name="Riley R."/>
            <person name="Andreopoulos W."/>
            <person name="He G."/>
            <person name="Johnson J."/>
            <person name="Barry K.W."/>
            <person name="Grigoriev I.V."/>
            <person name="Nagy L."/>
            <person name="Hibbett D."/>
            <person name="Henrissat B."/>
            <person name="Matheny P.B."/>
            <person name="Labbe J."/>
            <person name="Martin F."/>
        </authorList>
    </citation>
    <scope>NUCLEOTIDE SEQUENCE</scope>
    <source>
        <strain evidence="1">EC-137</strain>
    </source>
</reference>
<evidence type="ECO:0000313" key="2">
    <source>
        <dbReference type="Proteomes" id="UP000814128"/>
    </source>
</evidence>
<evidence type="ECO:0000313" key="1">
    <source>
        <dbReference type="EMBL" id="KAI0032480.1"/>
    </source>
</evidence>
<keyword evidence="2" id="KW-1185">Reference proteome</keyword>
<organism evidence="1 2">
    <name type="scientific">Vararia minispora EC-137</name>
    <dbReference type="NCBI Taxonomy" id="1314806"/>
    <lineage>
        <taxon>Eukaryota</taxon>
        <taxon>Fungi</taxon>
        <taxon>Dikarya</taxon>
        <taxon>Basidiomycota</taxon>
        <taxon>Agaricomycotina</taxon>
        <taxon>Agaricomycetes</taxon>
        <taxon>Russulales</taxon>
        <taxon>Lachnocladiaceae</taxon>
        <taxon>Vararia</taxon>
    </lineage>
</organism>